<feature type="transmembrane region" description="Helical" evidence="10">
    <location>
        <begin position="249"/>
        <end position="275"/>
    </location>
</feature>
<evidence type="ECO:0000256" key="5">
    <source>
        <dbReference type="ARBA" id="ARBA00022927"/>
    </source>
</evidence>
<evidence type="ECO:0000256" key="8">
    <source>
        <dbReference type="ARBA" id="ARBA00023186"/>
    </source>
</evidence>
<accession>A0ABY7M0Y0</accession>
<feature type="domain" description="Membrane insertase YidC/Oxa/ALB C-terminal" evidence="11">
    <location>
        <begin position="286"/>
        <end position="499"/>
    </location>
</feature>
<evidence type="ECO:0000256" key="3">
    <source>
        <dbReference type="ARBA" id="ARBA00022475"/>
    </source>
</evidence>
<dbReference type="PANTHER" id="PTHR12428:SF65">
    <property type="entry name" value="CYTOCHROME C OXIDASE ASSEMBLY PROTEIN COX18, MITOCHONDRIAL"/>
    <property type="match status" value="1"/>
</dbReference>
<reference evidence="12" key="1">
    <citation type="submission" date="2022-12" db="EMBL/GenBank/DDBJ databases">
        <title>Genomic Characterization of Candidatus Phytoplasma sacchari in China.</title>
        <authorList>
            <person name="Zhang R.-Y."/>
        </authorList>
    </citation>
    <scope>NUCLEOTIDE SEQUENCE [LARGE SCALE GENOMIC DNA]</scope>
    <source>
        <strain evidence="12">SCWL1</strain>
    </source>
</reference>
<keyword evidence="5" id="KW-0653">Protein transport</keyword>
<organism evidence="12 13">
    <name type="scientific">Candidatus Phytoplasma sacchari</name>
    <dbReference type="NCBI Taxonomy" id="2609813"/>
    <lineage>
        <taxon>Bacteria</taxon>
        <taxon>Bacillati</taxon>
        <taxon>Mycoplasmatota</taxon>
        <taxon>Mollicutes</taxon>
        <taxon>Acholeplasmatales</taxon>
        <taxon>Acholeplasmataceae</taxon>
        <taxon>Candidatus Phytoplasma</taxon>
        <taxon>16SrXI (Rice yellow dwarf group)</taxon>
    </lineage>
</organism>
<dbReference type="InterPro" id="IPR047196">
    <property type="entry name" value="YidC_ALB_C"/>
</dbReference>
<dbReference type="PANTHER" id="PTHR12428">
    <property type="entry name" value="OXA1"/>
    <property type="match status" value="1"/>
</dbReference>
<evidence type="ECO:0000256" key="10">
    <source>
        <dbReference type="SAM" id="Phobius"/>
    </source>
</evidence>
<feature type="transmembrane region" description="Helical" evidence="10">
    <location>
        <begin position="12"/>
        <end position="30"/>
    </location>
</feature>
<feature type="transmembrane region" description="Helical" evidence="10">
    <location>
        <begin position="407"/>
        <end position="426"/>
    </location>
</feature>
<feature type="transmembrane region" description="Helical" evidence="10">
    <location>
        <begin position="353"/>
        <end position="372"/>
    </location>
</feature>
<gene>
    <name evidence="12" type="ORF">O7R10_02145</name>
</gene>
<keyword evidence="7 10" id="KW-0472">Membrane</keyword>
<evidence type="ECO:0000256" key="1">
    <source>
        <dbReference type="ARBA" id="ARBA00004651"/>
    </source>
</evidence>
<dbReference type="EMBL" id="CP115156">
    <property type="protein sequence ID" value="WBL31384.1"/>
    <property type="molecule type" value="Genomic_DNA"/>
</dbReference>
<evidence type="ECO:0000256" key="6">
    <source>
        <dbReference type="ARBA" id="ARBA00022989"/>
    </source>
</evidence>
<keyword evidence="4 9" id="KW-0812">Transmembrane</keyword>
<dbReference type="Proteomes" id="UP001210120">
    <property type="component" value="Chromosome"/>
</dbReference>
<proteinExistence type="inferred from homology"/>
<dbReference type="CDD" id="cd20070">
    <property type="entry name" value="5TM_YidC_Alb3"/>
    <property type="match status" value="1"/>
</dbReference>
<keyword evidence="2" id="KW-0813">Transport</keyword>
<keyword evidence="8" id="KW-0143">Chaperone</keyword>
<dbReference type="NCBIfam" id="TIGR03592">
    <property type="entry name" value="yidC_oxa1_cterm"/>
    <property type="match status" value="1"/>
</dbReference>
<evidence type="ECO:0000259" key="11">
    <source>
        <dbReference type="Pfam" id="PF02096"/>
    </source>
</evidence>
<evidence type="ECO:0000313" key="12">
    <source>
        <dbReference type="EMBL" id="WBL31384.1"/>
    </source>
</evidence>
<evidence type="ECO:0000256" key="4">
    <source>
        <dbReference type="ARBA" id="ARBA00022692"/>
    </source>
</evidence>
<dbReference type="InterPro" id="IPR028055">
    <property type="entry name" value="YidC/Oxa/ALB_C"/>
</dbReference>
<evidence type="ECO:0000313" key="13">
    <source>
        <dbReference type="Proteomes" id="UP001210120"/>
    </source>
</evidence>
<feature type="transmembrane region" description="Helical" evidence="10">
    <location>
        <begin position="281"/>
        <end position="304"/>
    </location>
</feature>
<sequence>MNNLLKKYLKFFLFSVIIAILVKITTDYFFKKEKKLINERIDFIFLKKFDQKELQKLFKNINNNDFDFKELENYLKVFRIGFNKKEKLLIENIQSSLFSQQKQKIKENLENIFQKEKFYFYYKNDIPIDKKGNILEIKNFFSIKVGSNFDYFKEKYFNKETFLKIGILDNFVVKDVDKNQELKIYETKESLDTISQEKYNNLIREKKSSANINSFFLKSNLYAASFEVFVDDTGDLPIQWPFKLKWYSLLFWGYIWNVLLILIGSLLYFFTYLFFSAEGVFFGNLGFGIILTTVLIRTLLWPIYTKTSTFSLNMSMAQPEINKIQQKYALKKDPDSIKKMQLEIFKVYKKHNFSIFDILLPFLQMPIFIAMLRTLNRIRVEGGIFSINTEKPFLNFIYFNRYNYPKYYFLTKLFLSFLVGLSMFFLNKINFKKNPYTKINDKILTLEQINKNKSQEKNMKIVSYIMIFLMMITSFQDSCLSLYWIVGNIYTLCQTIINRKFIDKKYVLLKNINKS</sequence>
<evidence type="ECO:0000256" key="9">
    <source>
        <dbReference type="RuleBase" id="RU003945"/>
    </source>
</evidence>
<keyword evidence="6 10" id="KW-1133">Transmembrane helix</keyword>
<name>A0ABY7M0Y0_9MOLU</name>
<evidence type="ECO:0000256" key="2">
    <source>
        <dbReference type="ARBA" id="ARBA00022448"/>
    </source>
</evidence>
<comment type="similarity">
    <text evidence="9">Belongs to the OXA1/ALB3/YidC family.</text>
</comment>
<keyword evidence="3" id="KW-1003">Cell membrane</keyword>
<feature type="transmembrane region" description="Helical" evidence="10">
    <location>
        <begin position="461"/>
        <end position="486"/>
    </location>
</feature>
<dbReference type="InterPro" id="IPR001708">
    <property type="entry name" value="YidC/ALB3/OXA1/COX18"/>
</dbReference>
<evidence type="ECO:0000256" key="7">
    <source>
        <dbReference type="ARBA" id="ARBA00023136"/>
    </source>
</evidence>
<protein>
    <submittedName>
        <fullName evidence="12">Membrane protein insertase YidC</fullName>
    </submittedName>
</protein>
<comment type="subcellular location">
    <subcellularLocation>
        <location evidence="1">Cell membrane</location>
        <topology evidence="1">Multi-pass membrane protein</topology>
    </subcellularLocation>
    <subcellularLocation>
        <location evidence="9">Membrane</location>
        <topology evidence="9">Multi-pass membrane protein</topology>
    </subcellularLocation>
</comment>
<dbReference type="Pfam" id="PF02096">
    <property type="entry name" value="60KD_IMP"/>
    <property type="match status" value="1"/>
</dbReference>
<keyword evidence="13" id="KW-1185">Reference proteome</keyword>